<name>A0AAJ1AKA8_9BACT</name>
<feature type="binding site" evidence="6">
    <location>
        <begin position="149"/>
        <end position="150"/>
    </location>
    <ligand>
        <name>S-adenosyl-L-methionine</name>
        <dbReference type="ChEBI" id="CHEBI:59789"/>
    </ligand>
</feature>
<dbReference type="GO" id="GO:0005829">
    <property type="term" value="C:cytosol"/>
    <property type="evidence" value="ECO:0007669"/>
    <property type="project" value="TreeGrafter"/>
</dbReference>
<feature type="binding site" evidence="6">
    <location>
        <position position="103"/>
    </location>
    <ligand>
        <name>S-adenosyl-L-methionine</name>
        <dbReference type="ChEBI" id="CHEBI:59789"/>
    </ligand>
</feature>
<comment type="function">
    <text evidence="6">Specifically methylates the N7 position of a guanine in 16S rRNA.</text>
</comment>
<comment type="caution">
    <text evidence="7">The sequence shown here is derived from an EMBL/GenBank/DDBJ whole genome shotgun (WGS) entry which is preliminary data.</text>
</comment>
<feature type="binding site" evidence="6">
    <location>
        <position position="168"/>
    </location>
    <ligand>
        <name>S-adenosyl-L-methionine</name>
        <dbReference type="ChEBI" id="CHEBI:59789"/>
    </ligand>
</feature>
<comment type="caution">
    <text evidence="6">Lacks conserved residue(s) required for the propagation of feature annotation.</text>
</comment>
<dbReference type="PANTHER" id="PTHR31760:SF0">
    <property type="entry name" value="S-ADENOSYL-L-METHIONINE-DEPENDENT METHYLTRANSFERASES SUPERFAMILY PROTEIN"/>
    <property type="match status" value="1"/>
</dbReference>
<keyword evidence="2 6" id="KW-0698">rRNA processing</keyword>
<comment type="similarity">
    <text evidence="6">Belongs to the methyltransferase superfamily. RNA methyltransferase RsmG family.</text>
</comment>
<keyword evidence="1 6" id="KW-0963">Cytoplasm</keyword>
<comment type="subcellular location">
    <subcellularLocation>
        <location evidence="6">Cytoplasm</location>
    </subcellularLocation>
</comment>
<gene>
    <name evidence="6 7" type="primary">rsmG</name>
    <name evidence="7" type="ORF">K8G79_11535</name>
</gene>
<evidence type="ECO:0000256" key="5">
    <source>
        <dbReference type="ARBA" id="ARBA00022691"/>
    </source>
</evidence>
<dbReference type="EC" id="2.1.1.-" evidence="6"/>
<protein>
    <recommendedName>
        <fullName evidence="6">Ribosomal RNA small subunit methyltransferase G</fullName>
        <ecNumber evidence="6">2.1.1.-</ecNumber>
    </recommendedName>
    <alternativeName>
        <fullName evidence="6">16S rRNA 7-methylguanosine methyltransferase</fullName>
        <shortName evidence="6">16S rRNA m7G methyltransferase</shortName>
    </alternativeName>
</protein>
<evidence type="ECO:0000313" key="8">
    <source>
        <dbReference type="Proteomes" id="UP001197609"/>
    </source>
</evidence>
<dbReference type="Pfam" id="PF02527">
    <property type="entry name" value="GidB"/>
    <property type="match status" value="1"/>
</dbReference>
<keyword evidence="5 6" id="KW-0949">S-adenosyl-L-methionine</keyword>
<evidence type="ECO:0000256" key="6">
    <source>
        <dbReference type="HAMAP-Rule" id="MF_00074"/>
    </source>
</evidence>
<dbReference type="EMBL" id="JAIOIU010000144">
    <property type="protein sequence ID" value="MBZ0160751.1"/>
    <property type="molecule type" value="Genomic_DNA"/>
</dbReference>
<dbReference type="SUPFAM" id="SSF53335">
    <property type="entry name" value="S-adenosyl-L-methionine-dependent methyltransferases"/>
    <property type="match status" value="1"/>
</dbReference>
<dbReference type="GO" id="GO:0070043">
    <property type="term" value="F:rRNA (guanine-N7-)-methyltransferase activity"/>
    <property type="evidence" value="ECO:0007669"/>
    <property type="project" value="UniProtKB-UniRule"/>
</dbReference>
<evidence type="ECO:0000313" key="7">
    <source>
        <dbReference type="EMBL" id="MBZ0160751.1"/>
    </source>
</evidence>
<dbReference type="InterPro" id="IPR029063">
    <property type="entry name" value="SAM-dependent_MTases_sf"/>
</dbReference>
<dbReference type="NCBIfam" id="TIGR00138">
    <property type="entry name" value="rsmG_gidB"/>
    <property type="match status" value="1"/>
</dbReference>
<keyword evidence="4 6" id="KW-0808">Transferase</keyword>
<organism evidence="7 8">
    <name type="scientific">Candidatus Methylomirabilis tolerans</name>
    <dbReference type="NCBI Taxonomy" id="3123416"/>
    <lineage>
        <taxon>Bacteria</taxon>
        <taxon>Candidatus Methylomirabilota</taxon>
        <taxon>Candidatus Methylomirabilia</taxon>
        <taxon>Candidatus Methylomirabilales</taxon>
        <taxon>Candidatus Methylomirabilaceae</taxon>
        <taxon>Candidatus Methylomirabilis</taxon>
    </lineage>
</organism>
<evidence type="ECO:0000256" key="1">
    <source>
        <dbReference type="ARBA" id="ARBA00022490"/>
    </source>
</evidence>
<dbReference type="AlphaFoldDB" id="A0AAJ1AKA8"/>
<sequence length="244" mass="26903">MGQRRPSGVARLKQDARRDIARRCELLRHGVGRIGLRLTPTQLEALDTYMAELQRWATQVNLTGLKSEDAIIREGFLRSLAHRVAFEPTPLMKAIDVGSGAGFPGLVLKIGYPELDMLLLEPRRKRATFLRSTIRQLELTGVRCIQARVEELHGDAEHQGRYDIAFARAVGPVPDVVRMIEPLLKSGGRLILQVGQRTLDSLPSIGLLLTALGMGAKLLDAPAPDVGFPPTHLLILDKFSRPAT</sequence>
<reference evidence="7 8" key="1">
    <citation type="journal article" date="2021" name="bioRxiv">
        <title>Unraveling nitrogen, sulfur and carbon metabolic pathways and microbial community transcriptional responses to substrate deprivation and toxicity stresses in a bioreactor mimicking anoxic brackish coastal sediment conditions.</title>
        <authorList>
            <person name="Martins P.D."/>
            <person name="Echeveste M.J."/>
            <person name="Arshad A."/>
            <person name="Kurth J."/>
            <person name="Ouboter H."/>
            <person name="Jetten M.S.M."/>
            <person name="Welte C.U."/>
        </authorList>
    </citation>
    <scope>NUCLEOTIDE SEQUENCE [LARGE SCALE GENOMIC DNA]</scope>
    <source>
        <strain evidence="7">MAG_38</strain>
    </source>
</reference>
<dbReference type="Gene3D" id="3.40.50.150">
    <property type="entry name" value="Vaccinia Virus protein VP39"/>
    <property type="match status" value="1"/>
</dbReference>
<evidence type="ECO:0000256" key="4">
    <source>
        <dbReference type="ARBA" id="ARBA00022679"/>
    </source>
</evidence>
<proteinExistence type="inferred from homology"/>
<evidence type="ECO:0000256" key="2">
    <source>
        <dbReference type="ARBA" id="ARBA00022552"/>
    </source>
</evidence>
<feature type="binding site" evidence="6">
    <location>
        <position position="98"/>
    </location>
    <ligand>
        <name>S-adenosyl-L-methionine</name>
        <dbReference type="ChEBI" id="CHEBI:59789"/>
    </ligand>
</feature>
<dbReference type="InterPro" id="IPR003682">
    <property type="entry name" value="rRNA_ssu_MeTfrase_G"/>
</dbReference>
<dbReference type="HAMAP" id="MF_00074">
    <property type="entry name" value="16SrRNA_methyltr_G"/>
    <property type="match status" value="1"/>
</dbReference>
<dbReference type="PANTHER" id="PTHR31760">
    <property type="entry name" value="S-ADENOSYL-L-METHIONINE-DEPENDENT METHYLTRANSFERASES SUPERFAMILY PROTEIN"/>
    <property type="match status" value="1"/>
</dbReference>
<dbReference type="CDD" id="cd02440">
    <property type="entry name" value="AdoMet_MTases"/>
    <property type="match status" value="1"/>
</dbReference>
<keyword evidence="3 6" id="KW-0489">Methyltransferase</keyword>
<evidence type="ECO:0000256" key="3">
    <source>
        <dbReference type="ARBA" id="ARBA00022603"/>
    </source>
</evidence>
<dbReference type="Proteomes" id="UP001197609">
    <property type="component" value="Unassembled WGS sequence"/>
</dbReference>
<accession>A0AAJ1AKA8</accession>